<dbReference type="Gene3D" id="3.40.50.300">
    <property type="entry name" value="P-loop containing nucleotide triphosphate hydrolases"/>
    <property type="match status" value="1"/>
</dbReference>
<dbReference type="GO" id="GO:0005524">
    <property type="term" value="F:ATP binding"/>
    <property type="evidence" value="ECO:0007669"/>
    <property type="project" value="UniProtKB-KW"/>
</dbReference>
<gene>
    <name evidence="12" type="ORF">Thimo_0616</name>
</gene>
<dbReference type="InterPro" id="IPR003593">
    <property type="entry name" value="AAA+_ATPase"/>
</dbReference>
<keyword evidence="2" id="KW-1003">Cell membrane</keyword>
<evidence type="ECO:0000256" key="9">
    <source>
        <dbReference type="PROSITE-ProRule" id="PRU01213"/>
    </source>
</evidence>
<name>L0GU12_9GAMM</name>
<protein>
    <submittedName>
        <fullName evidence="12">Molybdenum ABC transporter, ATP-binding protein</fullName>
    </submittedName>
</protein>
<keyword evidence="13" id="KW-1185">Reference proteome</keyword>
<organism evidence="12 13">
    <name type="scientific">Thioflavicoccus mobilis 8321</name>
    <dbReference type="NCBI Taxonomy" id="765912"/>
    <lineage>
        <taxon>Bacteria</taxon>
        <taxon>Pseudomonadati</taxon>
        <taxon>Pseudomonadota</taxon>
        <taxon>Gammaproteobacteria</taxon>
        <taxon>Chromatiales</taxon>
        <taxon>Chromatiaceae</taxon>
        <taxon>Thioflavicoccus</taxon>
    </lineage>
</organism>
<dbReference type="InterPro" id="IPR050334">
    <property type="entry name" value="Molybdenum_import_ModC"/>
</dbReference>
<dbReference type="GO" id="GO:0016020">
    <property type="term" value="C:membrane"/>
    <property type="evidence" value="ECO:0007669"/>
    <property type="project" value="InterPro"/>
</dbReference>
<dbReference type="PANTHER" id="PTHR43514:SF10">
    <property type="entry name" value="MOLYBDENUM IMPORT ATP-BINDING PROTEIN MODC 2"/>
    <property type="match status" value="1"/>
</dbReference>
<dbReference type="InterPro" id="IPR005116">
    <property type="entry name" value="Transp-assoc_OB_typ1"/>
</dbReference>
<dbReference type="STRING" id="765912.Thimo_0616"/>
<dbReference type="Pfam" id="PF03459">
    <property type="entry name" value="TOBE"/>
    <property type="match status" value="1"/>
</dbReference>
<dbReference type="GO" id="GO:0140359">
    <property type="term" value="F:ABC-type transporter activity"/>
    <property type="evidence" value="ECO:0007669"/>
    <property type="project" value="InterPro"/>
</dbReference>
<feature type="domain" description="Mop" evidence="11">
    <location>
        <begin position="291"/>
        <end position="360"/>
    </location>
</feature>
<dbReference type="RefSeq" id="WP_015279608.1">
    <property type="nucleotide sequence ID" value="NC_019940.1"/>
</dbReference>
<dbReference type="GO" id="GO:0015098">
    <property type="term" value="F:molybdate ion transmembrane transporter activity"/>
    <property type="evidence" value="ECO:0007669"/>
    <property type="project" value="InterPro"/>
</dbReference>
<dbReference type="eggNOG" id="COG4148">
    <property type="taxonomic scope" value="Bacteria"/>
</dbReference>
<dbReference type="HOGENOM" id="CLU_000604_1_1_6"/>
<dbReference type="PATRIC" id="fig|765912.4.peg.602"/>
<dbReference type="OrthoDB" id="9802264at2"/>
<evidence type="ECO:0000256" key="2">
    <source>
        <dbReference type="ARBA" id="ARBA00022475"/>
    </source>
</evidence>
<dbReference type="Proteomes" id="UP000010816">
    <property type="component" value="Chromosome"/>
</dbReference>
<keyword evidence="8" id="KW-0472">Membrane</keyword>
<dbReference type="EMBL" id="CP003051">
    <property type="protein sequence ID" value="AGA89461.1"/>
    <property type="molecule type" value="Genomic_DNA"/>
</dbReference>
<dbReference type="InterPro" id="IPR008995">
    <property type="entry name" value="Mo/tungstate-bd_C_term_dom"/>
</dbReference>
<evidence type="ECO:0000313" key="13">
    <source>
        <dbReference type="Proteomes" id="UP000010816"/>
    </source>
</evidence>
<keyword evidence="3 9" id="KW-0500">Molybdenum</keyword>
<evidence type="ECO:0000313" key="12">
    <source>
        <dbReference type="EMBL" id="AGA89461.1"/>
    </source>
</evidence>
<dbReference type="InterPro" id="IPR017871">
    <property type="entry name" value="ABC_transporter-like_CS"/>
</dbReference>
<accession>L0GU12</accession>
<proteinExistence type="predicted"/>
<dbReference type="AlphaFoldDB" id="L0GU12"/>
<keyword evidence="6 12" id="KW-0067">ATP-binding</keyword>
<evidence type="ECO:0000256" key="5">
    <source>
        <dbReference type="ARBA" id="ARBA00022741"/>
    </source>
</evidence>
<evidence type="ECO:0000256" key="7">
    <source>
        <dbReference type="ARBA" id="ARBA00022967"/>
    </source>
</evidence>
<dbReference type="InterPro" id="IPR004606">
    <property type="entry name" value="Mop_domain"/>
</dbReference>
<dbReference type="KEGG" id="tmb:Thimo_0616"/>
<feature type="domain" description="ABC transporter" evidence="10">
    <location>
        <begin position="1"/>
        <end position="234"/>
    </location>
</feature>
<dbReference type="InterPro" id="IPR003439">
    <property type="entry name" value="ABC_transporter-like_ATP-bd"/>
</dbReference>
<dbReference type="PROSITE" id="PS50893">
    <property type="entry name" value="ABC_TRANSPORTER_2"/>
    <property type="match status" value="1"/>
</dbReference>
<dbReference type="SUPFAM" id="SSF52540">
    <property type="entry name" value="P-loop containing nucleoside triphosphate hydrolases"/>
    <property type="match status" value="1"/>
</dbReference>
<dbReference type="PROSITE" id="PS51866">
    <property type="entry name" value="MOP"/>
    <property type="match status" value="1"/>
</dbReference>
<dbReference type="Pfam" id="PF00005">
    <property type="entry name" value="ABC_tran"/>
    <property type="match status" value="1"/>
</dbReference>
<dbReference type="GO" id="GO:0016887">
    <property type="term" value="F:ATP hydrolysis activity"/>
    <property type="evidence" value="ECO:0007669"/>
    <property type="project" value="InterPro"/>
</dbReference>
<dbReference type="InterPro" id="IPR027417">
    <property type="entry name" value="P-loop_NTPase"/>
</dbReference>
<dbReference type="Gene3D" id="2.40.50.100">
    <property type="match status" value="1"/>
</dbReference>
<keyword evidence="5" id="KW-0547">Nucleotide-binding</keyword>
<evidence type="ECO:0000259" key="10">
    <source>
        <dbReference type="PROSITE" id="PS50893"/>
    </source>
</evidence>
<reference evidence="12 13" key="1">
    <citation type="submission" date="2011-09" db="EMBL/GenBank/DDBJ databases">
        <title>Complete sequence of chromosome of Thioflavicoccus mobilis 8321.</title>
        <authorList>
            <consortium name="US DOE Joint Genome Institute"/>
            <person name="Lucas S."/>
            <person name="Han J."/>
            <person name="Lapidus A."/>
            <person name="Cheng J.-F."/>
            <person name="Goodwin L."/>
            <person name="Pitluck S."/>
            <person name="Peters L."/>
            <person name="Ovchinnikova G."/>
            <person name="Lu M."/>
            <person name="Detter J.C."/>
            <person name="Han C."/>
            <person name="Tapia R."/>
            <person name="Land M."/>
            <person name="Hauser L."/>
            <person name="Kyrpides N."/>
            <person name="Ivanova N."/>
            <person name="Pagani I."/>
            <person name="Vogl K."/>
            <person name="Liu Z."/>
            <person name="Imhoff J."/>
            <person name="Thiel V."/>
            <person name="Frigaard N.-U."/>
            <person name="Bryant D."/>
            <person name="Woyke T."/>
        </authorList>
    </citation>
    <scope>NUCLEOTIDE SEQUENCE [LARGE SCALE GENOMIC DNA]</scope>
    <source>
        <strain evidence="12 13">8321</strain>
    </source>
</reference>
<evidence type="ECO:0000256" key="1">
    <source>
        <dbReference type="ARBA" id="ARBA00022448"/>
    </source>
</evidence>
<keyword evidence="7" id="KW-1278">Translocase</keyword>
<evidence type="ECO:0000256" key="6">
    <source>
        <dbReference type="ARBA" id="ARBA00022840"/>
    </source>
</evidence>
<dbReference type="PROSITE" id="PS00211">
    <property type="entry name" value="ABC_TRANSPORTER_1"/>
    <property type="match status" value="1"/>
</dbReference>
<keyword evidence="1" id="KW-0813">Transport</keyword>
<evidence type="ECO:0000256" key="3">
    <source>
        <dbReference type="ARBA" id="ARBA00022505"/>
    </source>
</evidence>
<dbReference type="NCBIfam" id="TIGR02142">
    <property type="entry name" value="modC_ABC"/>
    <property type="match status" value="1"/>
</dbReference>
<dbReference type="SMART" id="SM00382">
    <property type="entry name" value="AAA"/>
    <property type="match status" value="1"/>
</dbReference>
<dbReference type="InterPro" id="IPR011868">
    <property type="entry name" value="ModC_ABC_ATP-bd"/>
</dbReference>
<keyword evidence="4" id="KW-0997">Cell inner membrane</keyword>
<evidence type="ECO:0000256" key="4">
    <source>
        <dbReference type="ARBA" id="ARBA00022519"/>
    </source>
</evidence>
<sequence>MAELDLAFRLERPSFTLDVAFKAPRVGVTGLFGRSGCGKTTILRCVAGLERAAGHCRLDGKTWQDDARRLFLKTHRRPIGYVFQEPSLFAHLSVRQNLEYGLRRVPSDERQIAFDEVIELLGIRRHLGRDPRGLSGGERQRVSVARALLTSPRLLLMDEPLSALDHESKQDILPYLERLHDNLAIPVLYVSHSPDEVARLADRIVLLDAGHVRAEGSASEILARLDLPLAHDIEASSVVEGTVEGHDDELTRVAIPGGRLFVMRLDRGIGANVRVRIHARDVSIALHEPGPSSILNILPARIRETQDDERGQVIVKLATGGHGQGETPLLARITRHSRERLGLRPGQSVFAQIKAVALVD</sequence>
<evidence type="ECO:0000256" key="8">
    <source>
        <dbReference type="ARBA" id="ARBA00023136"/>
    </source>
</evidence>
<dbReference type="SUPFAM" id="SSF50331">
    <property type="entry name" value="MOP-like"/>
    <property type="match status" value="1"/>
</dbReference>
<evidence type="ECO:0000259" key="11">
    <source>
        <dbReference type="PROSITE" id="PS51866"/>
    </source>
</evidence>
<dbReference type="PANTHER" id="PTHR43514">
    <property type="entry name" value="ABC TRANSPORTER I FAMILY MEMBER 10"/>
    <property type="match status" value="1"/>
</dbReference>